<evidence type="ECO:0000313" key="1">
    <source>
        <dbReference type="EMBL" id="GGT70456.1"/>
    </source>
</evidence>
<dbReference type="Proteomes" id="UP000646776">
    <property type="component" value="Unassembled WGS sequence"/>
</dbReference>
<sequence length="226" mass="24721">MIRMPTPVHALAHRPLTASAVAELVALPTTLDVPEDDDAVDAEMRRRGWSWEPSLVCDSFCTASGHVLCTDGISPFGQPDARHFLVFGQLYPVDPEDDDMANGPWLYGLMDHWERQPGWSGHRPGTDQDCETVLAQAAQAVTEHLGTAPERTVPSSEAMVAGPALTQRIWRTATHALVLGPAADHGPYGYLSHLQLSYTPLTCGPDLPPPDDEDSLTRWITAHVDW</sequence>
<reference evidence="1" key="2">
    <citation type="submission" date="2020-09" db="EMBL/GenBank/DDBJ databases">
        <authorList>
            <person name="Sun Q."/>
            <person name="Ohkuma M."/>
        </authorList>
    </citation>
    <scope>NUCLEOTIDE SEQUENCE</scope>
    <source>
        <strain evidence="1">JCM 4125</strain>
    </source>
</reference>
<dbReference type="AlphaFoldDB" id="A0A918HJ51"/>
<protein>
    <submittedName>
        <fullName evidence="1">Uncharacterized protein</fullName>
    </submittedName>
</protein>
<proteinExistence type="predicted"/>
<evidence type="ECO:0000313" key="2">
    <source>
        <dbReference type="Proteomes" id="UP000646776"/>
    </source>
</evidence>
<accession>A0A918HJ51</accession>
<comment type="caution">
    <text evidence="1">The sequence shown here is derived from an EMBL/GenBank/DDBJ whole genome shotgun (WGS) entry which is preliminary data.</text>
</comment>
<keyword evidence="2" id="KW-1185">Reference proteome</keyword>
<reference evidence="1" key="1">
    <citation type="journal article" date="2014" name="Int. J. Syst. Evol. Microbiol.">
        <title>Complete genome sequence of Corynebacterium casei LMG S-19264T (=DSM 44701T), isolated from a smear-ripened cheese.</title>
        <authorList>
            <consortium name="US DOE Joint Genome Institute (JGI-PGF)"/>
            <person name="Walter F."/>
            <person name="Albersmeier A."/>
            <person name="Kalinowski J."/>
            <person name="Ruckert C."/>
        </authorList>
    </citation>
    <scope>NUCLEOTIDE SEQUENCE</scope>
    <source>
        <strain evidence="1">JCM 4125</strain>
    </source>
</reference>
<dbReference type="EMBL" id="BMSA01000018">
    <property type="protein sequence ID" value="GGT70456.1"/>
    <property type="molecule type" value="Genomic_DNA"/>
</dbReference>
<gene>
    <name evidence="1" type="ORF">GCM10010226_55360</name>
</gene>
<name>A0A918HJ51_9ACTN</name>
<organism evidence="1 2">
    <name type="scientific">Streptomyces phaeofaciens</name>
    <dbReference type="NCBI Taxonomy" id="68254"/>
    <lineage>
        <taxon>Bacteria</taxon>
        <taxon>Bacillati</taxon>
        <taxon>Actinomycetota</taxon>
        <taxon>Actinomycetes</taxon>
        <taxon>Kitasatosporales</taxon>
        <taxon>Streptomycetaceae</taxon>
        <taxon>Streptomyces</taxon>
    </lineage>
</organism>